<evidence type="ECO:0000256" key="2">
    <source>
        <dbReference type="ARBA" id="ARBA00008685"/>
    </source>
</evidence>
<dbReference type="GO" id="GO:0050906">
    <property type="term" value="P:detection of stimulus involved in sensory perception"/>
    <property type="evidence" value="ECO:0007669"/>
    <property type="project" value="UniProtKB-ARBA"/>
</dbReference>
<keyword evidence="8 13" id="KW-0472">Membrane</keyword>
<dbReference type="PANTHER" id="PTHR42643">
    <property type="entry name" value="IONOTROPIC RECEPTOR 20A-RELATED"/>
    <property type="match status" value="1"/>
</dbReference>
<dbReference type="InterPro" id="IPR019594">
    <property type="entry name" value="Glu/Gly-bd"/>
</dbReference>
<evidence type="ECO:0000256" key="1">
    <source>
        <dbReference type="ARBA" id="ARBA00004651"/>
    </source>
</evidence>
<dbReference type="GO" id="GO:0015276">
    <property type="term" value="F:ligand-gated monoatomic ion channel activity"/>
    <property type="evidence" value="ECO:0007669"/>
    <property type="project" value="InterPro"/>
</dbReference>
<keyword evidence="17" id="KW-1185">Reference proteome</keyword>
<evidence type="ECO:0000256" key="11">
    <source>
        <dbReference type="ARBA" id="ARBA00023286"/>
    </source>
</evidence>
<keyword evidence="6 13" id="KW-1133">Transmembrane helix</keyword>
<dbReference type="SUPFAM" id="SSF53850">
    <property type="entry name" value="Periplasmic binding protein-like II"/>
    <property type="match status" value="1"/>
</dbReference>
<gene>
    <name evidence="16" type="ORF">DBV15_01631</name>
</gene>
<keyword evidence="9 16" id="KW-0675">Receptor</keyword>
<evidence type="ECO:0000256" key="8">
    <source>
        <dbReference type="ARBA" id="ARBA00023136"/>
    </source>
</evidence>
<evidence type="ECO:0000256" key="12">
    <source>
        <dbReference type="ARBA" id="ARBA00023303"/>
    </source>
</evidence>
<evidence type="ECO:0000256" key="9">
    <source>
        <dbReference type="ARBA" id="ARBA00023170"/>
    </source>
</evidence>
<keyword evidence="12" id="KW-0407">Ion channel</keyword>
<dbReference type="GO" id="GO:0005886">
    <property type="term" value="C:plasma membrane"/>
    <property type="evidence" value="ECO:0007669"/>
    <property type="project" value="UniProtKB-SubCell"/>
</dbReference>
<feature type="transmembrane region" description="Helical" evidence="13">
    <location>
        <begin position="274"/>
        <end position="295"/>
    </location>
</feature>
<organism evidence="16 17">
    <name type="scientific">Temnothorax longispinosus</name>
    <dbReference type="NCBI Taxonomy" id="300112"/>
    <lineage>
        <taxon>Eukaryota</taxon>
        <taxon>Metazoa</taxon>
        <taxon>Ecdysozoa</taxon>
        <taxon>Arthropoda</taxon>
        <taxon>Hexapoda</taxon>
        <taxon>Insecta</taxon>
        <taxon>Pterygota</taxon>
        <taxon>Neoptera</taxon>
        <taxon>Endopterygota</taxon>
        <taxon>Hymenoptera</taxon>
        <taxon>Apocrita</taxon>
        <taxon>Aculeata</taxon>
        <taxon>Formicoidea</taxon>
        <taxon>Formicidae</taxon>
        <taxon>Myrmicinae</taxon>
        <taxon>Temnothorax</taxon>
    </lineage>
</organism>
<feature type="transmembrane region" description="Helical" evidence="13">
    <location>
        <begin position="337"/>
        <end position="355"/>
    </location>
</feature>
<evidence type="ECO:0000313" key="16">
    <source>
        <dbReference type="EMBL" id="TGZ56224.1"/>
    </source>
</evidence>
<protein>
    <submittedName>
        <fullName evidence="16">Glutamate receptor, ionotropic kainate 2</fullName>
    </submittedName>
</protein>
<dbReference type="FunFam" id="1.10.287.70:FF:000143">
    <property type="entry name" value="Probable glutamate receptor"/>
    <property type="match status" value="1"/>
</dbReference>
<evidence type="ECO:0000259" key="14">
    <source>
        <dbReference type="Pfam" id="PF00060"/>
    </source>
</evidence>
<evidence type="ECO:0000259" key="15">
    <source>
        <dbReference type="Pfam" id="PF10613"/>
    </source>
</evidence>
<evidence type="ECO:0000256" key="4">
    <source>
        <dbReference type="ARBA" id="ARBA00022475"/>
    </source>
</evidence>
<evidence type="ECO:0000313" key="17">
    <source>
        <dbReference type="Proteomes" id="UP000310200"/>
    </source>
</evidence>
<evidence type="ECO:0000256" key="7">
    <source>
        <dbReference type="ARBA" id="ARBA00023065"/>
    </source>
</evidence>
<keyword evidence="10" id="KW-0325">Glycoprotein</keyword>
<dbReference type="InterPro" id="IPR001320">
    <property type="entry name" value="Iontro_rcpt_C"/>
</dbReference>
<keyword evidence="3" id="KW-0813">Transport</keyword>
<feature type="transmembrane region" description="Helical" evidence="13">
    <location>
        <begin position="307"/>
        <end position="325"/>
    </location>
</feature>
<evidence type="ECO:0000256" key="10">
    <source>
        <dbReference type="ARBA" id="ARBA00023180"/>
    </source>
</evidence>
<keyword evidence="11" id="KW-1071">Ligand-gated ion channel</keyword>
<dbReference type="Pfam" id="PF10613">
    <property type="entry name" value="Lig_chan-Glu_bd"/>
    <property type="match status" value="1"/>
</dbReference>
<evidence type="ECO:0000256" key="5">
    <source>
        <dbReference type="ARBA" id="ARBA00022692"/>
    </source>
</evidence>
<dbReference type="PANTHER" id="PTHR42643:SF24">
    <property type="entry name" value="IONOTROPIC RECEPTOR 60A"/>
    <property type="match status" value="1"/>
</dbReference>
<proteinExistence type="inferred from homology"/>
<dbReference type="Gene3D" id="1.10.287.70">
    <property type="match status" value="1"/>
</dbReference>
<reference evidence="16 17" key="1">
    <citation type="journal article" date="2019" name="Philos. Trans. R. Soc. Lond., B, Biol. Sci.">
        <title>Ant behaviour and brain gene expression of defending hosts depend on the ecological success of the intruding social parasite.</title>
        <authorList>
            <person name="Kaur R."/>
            <person name="Stoldt M."/>
            <person name="Jongepier E."/>
            <person name="Feldmeyer B."/>
            <person name="Menzel F."/>
            <person name="Bornberg-Bauer E."/>
            <person name="Foitzik S."/>
        </authorList>
    </citation>
    <scope>NUCLEOTIDE SEQUENCE [LARGE SCALE GENOMIC DNA]</scope>
    <source>
        <tissue evidence="16">Whole body</tissue>
    </source>
</reference>
<feature type="transmembrane region" description="Helical" evidence="13">
    <location>
        <begin position="539"/>
        <end position="557"/>
    </location>
</feature>
<keyword evidence="4" id="KW-1003">Cell membrane</keyword>
<evidence type="ECO:0000256" key="6">
    <source>
        <dbReference type="ARBA" id="ARBA00022989"/>
    </source>
</evidence>
<dbReference type="Pfam" id="PF00060">
    <property type="entry name" value="Lig_chan"/>
    <property type="match status" value="1"/>
</dbReference>
<evidence type="ECO:0000256" key="13">
    <source>
        <dbReference type="SAM" id="Phobius"/>
    </source>
</evidence>
<comment type="similarity">
    <text evidence="2">Belongs to the glutamate-gated ion channel (TC 1.A.10.1) family.</text>
</comment>
<dbReference type="Gene3D" id="3.40.190.10">
    <property type="entry name" value="Periplasmic binding protein-like II"/>
    <property type="match status" value="1"/>
</dbReference>
<keyword evidence="5 13" id="KW-0812">Transmembrane</keyword>
<name>A0A4V3SCD7_9HYME</name>
<feature type="domain" description="Ionotropic glutamate receptor L-glutamate and glycine-binding" evidence="15">
    <location>
        <begin position="155"/>
        <end position="258"/>
    </location>
</feature>
<dbReference type="SUPFAM" id="SSF81324">
    <property type="entry name" value="Voltage-gated potassium channels"/>
    <property type="match status" value="1"/>
</dbReference>
<keyword evidence="7" id="KW-0406">Ion transport</keyword>
<accession>A0A4V3SCD7</accession>
<dbReference type="EMBL" id="QBLH01000372">
    <property type="protein sequence ID" value="TGZ56224.1"/>
    <property type="molecule type" value="Genomic_DNA"/>
</dbReference>
<evidence type="ECO:0000256" key="3">
    <source>
        <dbReference type="ARBA" id="ARBA00022448"/>
    </source>
</evidence>
<comment type="caution">
    <text evidence="16">The sequence shown here is derived from an EMBL/GenBank/DDBJ whole genome shotgun (WGS) entry which is preliminary data.</text>
</comment>
<dbReference type="InterPro" id="IPR052192">
    <property type="entry name" value="Insect_Ionotropic_Sensory_Rcpt"/>
</dbReference>
<feature type="domain" description="Ionotropic glutamate receptor C-terminal" evidence="14">
    <location>
        <begin position="272"/>
        <end position="547"/>
    </location>
</feature>
<comment type="subcellular location">
    <subcellularLocation>
        <location evidence="1">Cell membrane</location>
        <topology evidence="1">Multi-pass membrane protein</topology>
    </subcellularLocation>
</comment>
<dbReference type="Proteomes" id="UP000310200">
    <property type="component" value="Unassembled WGS sequence"/>
</dbReference>
<dbReference type="AlphaFoldDB" id="A0A4V3SCD7"/>
<dbReference type="STRING" id="300112.A0A4V3SCD7"/>
<sequence length="670" mass="76976">MRDTNLTIIVEITSHLLCPRQRSAATSEKECQTVILPRVIEKSSCDPRFTSTYSMSANRLNVLVTLMLAVALLVTESGNAQRERDGYPQYEYPQKRNNVNSVNMPQKYCGKKLSTALQIICDGVYNSMFKKNGHSDHDDTTTDESSVEPTIPAEMKITSWNDMPFSGLVKKNGTWVGKGYAFYLLELLSSKLNFTYTIIPPKQHVLGNSRSGIISLLHEKKVDMAAAFLPILPELRKYCTFSTALEQSELTVLMKRPQESATGSGLLAPFDQTVWLLVLASVITVGPIIYIFATYRAKLWNEPDSENYSFFSCVWFVYGSLLKQGTNIIATTDSTRILFATWWIFILILTSFYTANLTAFLTRPQFTLPINSVEDIVRKGYQWVTYKGRTLDYLLSQFNDTGELSSLNITRWKNHSITSYEYPVDAIFNAIEKNKLFLGENHYLQSLIFEDYINKTRKHLEHEKRCKYVIMPSAILVTNKAFAFPLNSTLEKPINTELRTLVESGLIKHEKLKNLPIAQICPLDLRSTKRQLSLTDLSLTFKVVIAGYIIAILIFLFEMTTKWTANSYNRRKKTGRWCDRTFCCKWKRRSKESVIPRLVYTTKNQLFDRRINLERINRGLPYPNVPLNDVTQGKKHCINGRDYYIVMDRYGDQRLIPIRTPSAFLFQYTA</sequence>